<sequence length="486" mass="55039">MDLDIEMDDAVDVPPVPEAYITDIIADYEQEPGEVEESHPEDNRSDERAIVPYKIHVRGLDTFNPEEVKGYVAEHFSSGLFDRVEWIDDSSANLVFKSESTAQEALIALSSVEIADATQLPPLEALPAKPYSGKPDSTLLVRLAVTGDRKEVGAAARSRFYLLHPEYDPEERRRRGGSNRGNYRDREGYGRDRDRRGARRGDRRDDRRDDRRRDNRYGDEESEPFDVSLYDDDEASLAKRANLKPRLPRASVSSGDEDRYTRRNRDKELLPNRRPRERDGISGRDRSASPIRDDLRMEVDDLARDQEAATQNRDKARTIKDRLSKDNRAKELFPTKLSSSAPGSKAQMDQVDEGTILSSGMSRMSLYINHHWGLDGCSDAPQRSFGVYTRLLYSYSHQLGSIIDSFKAKLADRITPRTTTEVSSGFNIRGLANKRGADQGFAIKGTGPSAKELFPEKFGNNATKELFADKLENRGRRRQKAEDSFL</sequence>
<dbReference type="Pfam" id="PF10309">
    <property type="entry name" value="NCBP3"/>
    <property type="match status" value="1"/>
</dbReference>
<reference evidence="2" key="1">
    <citation type="submission" date="2023-06" db="EMBL/GenBank/DDBJ databases">
        <title>Genome-scale phylogeny and comparative genomics of the fungal order Sordariales.</title>
        <authorList>
            <consortium name="Lawrence Berkeley National Laboratory"/>
            <person name="Hensen N."/>
            <person name="Bonometti L."/>
            <person name="Westerberg I."/>
            <person name="Brannstrom I.O."/>
            <person name="Guillou S."/>
            <person name="Cros-Aarteil S."/>
            <person name="Calhoun S."/>
            <person name="Haridas S."/>
            <person name="Kuo A."/>
            <person name="Mondo S."/>
            <person name="Pangilinan J."/>
            <person name="Riley R."/>
            <person name="Labutti K."/>
            <person name="Andreopoulos B."/>
            <person name="Lipzen A."/>
            <person name="Chen C."/>
            <person name="Yanf M."/>
            <person name="Daum C."/>
            <person name="Ng V."/>
            <person name="Clum A."/>
            <person name="Steindorff A."/>
            <person name="Ohm R."/>
            <person name="Martin F."/>
            <person name="Silar P."/>
            <person name="Natvig D."/>
            <person name="Lalanne C."/>
            <person name="Gautier V."/>
            <person name="Ament-Velasquez S.L."/>
            <person name="Kruys A."/>
            <person name="Hutchinson M.I."/>
            <person name="Powell A.J."/>
            <person name="Barry K."/>
            <person name="Miller A.N."/>
            <person name="Grigoriev I.V."/>
            <person name="Debuchy R."/>
            <person name="Gladieux P."/>
            <person name="Thoren M.H."/>
            <person name="Johannesson H."/>
        </authorList>
    </citation>
    <scope>NUCLEOTIDE SEQUENCE</scope>
    <source>
        <strain evidence="2">8032-3</strain>
    </source>
</reference>
<keyword evidence="3" id="KW-1185">Reference proteome</keyword>
<feature type="compositionally biased region" description="Acidic residues" evidence="1">
    <location>
        <begin position="220"/>
        <end position="235"/>
    </location>
</feature>
<dbReference type="GeneID" id="85312873"/>
<comment type="caution">
    <text evidence="2">The sequence shown here is derived from an EMBL/GenBank/DDBJ whole genome shotgun (WGS) entry which is preliminary data.</text>
</comment>
<proteinExistence type="predicted"/>
<feature type="compositionally biased region" description="Basic and acidic residues" evidence="1">
    <location>
        <begin position="182"/>
        <end position="219"/>
    </location>
</feature>
<dbReference type="PANTHER" id="PTHR16291">
    <property type="entry name" value="NUCLEAR CAP-BINDING PROTEIN SUBUNIT 3"/>
    <property type="match status" value="1"/>
</dbReference>
<dbReference type="AlphaFoldDB" id="A0AAJ0FJZ3"/>
<dbReference type="EMBL" id="MU839000">
    <property type="protein sequence ID" value="KAK1770487.1"/>
    <property type="molecule type" value="Genomic_DNA"/>
</dbReference>
<feature type="region of interest" description="Disordered" evidence="1">
    <location>
        <begin position="305"/>
        <end position="324"/>
    </location>
</feature>
<protein>
    <submittedName>
        <fullName evidence="2">Uncharacterized protein</fullName>
    </submittedName>
</protein>
<dbReference type="InterPro" id="IPR019416">
    <property type="entry name" value="NCBP3"/>
</dbReference>
<dbReference type="Proteomes" id="UP001244011">
    <property type="component" value="Unassembled WGS sequence"/>
</dbReference>
<dbReference type="GO" id="GO:0003729">
    <property type="term" value="F:mRNA binding"/>
    <property type="evidence" value="ECO:0007669"/>
    <property type="project" value="InterPro"/>
</dbReference>
<accession>A0AAJ0FJZ3</accession>
<organism evidence="2 3">
    <name type="scientific">Phialemonium atrogriseum</name>
    <dbReference type="NCBI Taxonomy" id="1093897"/>
    <lineage>
        <taxon>Eukaryota</taxon>
        <taxon>Fungi</taxon>
        <taxon>Dikarya</taxon>
        <taxon>Ascomycota</taxon>
        <taxon>Pezizomycotina</taxon>
        <taxon>Sordariomycetes</taxon>
        <taxon>Sordariomycetidae</taxon>
        <taxon>Cephalothecales</taxon>
        <taxon>Cephalothecaceae</taxon>
        <taxon>Phialemonium</taxon>
    </lineage>
</organism>
<evidence type="ECO:0000256" key="1">
    <source>
        <dbReference type="SAM" id="MobiDB-lite"/>
    </source>
</evidence>
<dbReference type="PANTHER" id="PTHR16291:SF0">
    <property type="entry name" value="NUCLEAR CAP-BINDING PROTEIN SUBUNIT 3"/>
    <property type="match status" value="1"/>
</dbReference>
<dbReference type="RefSeq" id="XP_060286700.1">
    <property type="nucleotide sequence ID" value="XM_060429686.1"/>
</dbReference>
<dbReference type="GO" id="GO:0000340">
    <property type="term" value="F:RNA 7-methylguanosine cap binding"/>
    <property type="evidence" value="ECO:0007669"/>
    <property type="project" value="InterPro"/>
</dbReference>
<name>A0AAJ0FJZ3_9PEZI</name>
<dbReference type="GO" id="GO:0005634">
    <property type="term" value="C:nucleus"/>
    <property type="evidence" value="ECO:0007669"/>
    <property type="project" value="TreeGrafter"/>
</dbReference>
<evidence type="ECO:0000313" key="3">
    <source>
        <dbReference type="Proteomes" id="UP001244011"/>
    </source>
</evidence>
<gene>
    <name evidence="2" type="ORF">QBC33DRAFT_555965</name>
</gene>
<evidence type="ECO:0000313" key="2">
    <source>
        <dbReference type="EMBL" id="KAK1770487.1"/>
    </source>
</evidence>
<feature type="region of interest" description="Disordered" evidence="1">
    <location>
        <begin position="169"/>
        <end position="294"/>
    </location>
</feature>
<feature type="compositionally biased region" description="Basic and acidic residues" evidence="1">
    <location>
        <begin position="256"/>
        <end position="294"/>
    </location>
</feature>